<dbReference type="Gene3D" id="3.40.50.300">
    <property type="entry name" value="P-loop containing nucleotide triphosphate hydrolases"/>
    <property type="match status" value="1"/>
</dbReference>
<evidence type="ECO:0000256" key="4">
    <source>
        <dbReference type="ARBA" id="ARBA00022993"/>
    </source>
</evidence>
<sequence length="207" mass="23167">MLEHQYIVGLTGGIGSGKTTIANRFIEKGIDVIDADDVAREVVFPGTVSLKAIAQHFGNQYLNTDGTLNRSMLREKVFSDANAKQWLNNLLHPAIRESMLNQLSSAKSEYCILVAPLLIENDLTQFVDTVLVIDVKQETQIARTKMRDGSNEEIIKSIIASQVDRKTRLEKANFIIDNQDASLAEVEQQVDTLHIEFIKLAQIKNSR</sequence>
<dbReference type="NCBIfam" id="TIGR00152">
    <property type="entry name" value="dephospho-CoA kinase"/>
    <property type="match status" value="1"/>
</dbReference>
<dbReference type="EMBL" id="BSSU01000005">
    <property type="protein sequence ID" value="GLX81617.1"/>
    <property type="molecule type" value="Genomic_DNA"/>
</dbReference>
<evidence type="ECO:0000256" key="3">
    <source>
        <dbReference type="ARBA" id="ARBA00022840"/>
    </source>
</evidence>
<evidence type="ECO:0000256" key="1">
    <source>
        <dbReference type="ARBA" id="ARBA00009018"/>
    </source>
</evidence>
<comment type="caution">
    <text evidence="7">The sequence shown here is derived from an EMBL/GenBank/DDBJ whole genome shotgun (WGS) entry which is preliminary data.</text>
</comment>
<keyword evidence="5 7" id="KW-0418">Kinase</keyword>
<keyword evidence="3 5" id="KW-0067">ATP-binding</keyword>
<evidence type="ECO:0000256" key="5">
    <source>
        <dbReference type="HAMAP-Rule" id="MF_00376"/>
    </source>
</evidence>
<gene>
    <name evidence="5 7" type="primary">coaE</name>
    <name evidence="7" type="ORF">theurythT_10690</name>
</gene>
<dbReference type="EC" id="2.7.1.24" evidence="5 6"/>
<comment type="function">
    <text evidence="5">Catalyzes the phosphorylation of the 3'-hydroxyl group of dephosphocoenzyme A to form coenzyme A.</text>
</comment>
<comment type="similarity">
    <text evidence="1 5">Belongs to the CoaE family.</text>
</comment>
<evidence type="ECO:0000313" key="7">
    <source>
        <dbReference type="EMBL" id="GLX81617.1"/>
    </source>
</evidence>
<keyword evidence="5" id="KW-0808">Transferase</keyword>
<comment type="catalytic activity">
    <reaction evidence="5">
        <text>3'-dephospho-CoA + ATP = ADP + CoA + H(+)</text>
        <dbReference type="Rhea" id="RHEA:18245"/>
        <dbReference type="ChEBI" id="CHEBI:15378"/>
        <dbReference type="ChEBI" id="CHEBI:30616"/>
        <dbReference type="ChEBI" id="CHEBI:57287"/>
        <dbReference type="ChEBI" id="CHEBI:57328"/>
        <dbReference type="ChEBI" id="CHEBI:456216"/>
        <dbReference type="EC" id="2.7.1.24"/>
    </reaction>
</comment>
<evidence type="ECO:0000256" key="6">
    <source>
        <dbReference type="NCBIfam" id="TIGR00152"/>
    </source>
</evidence>
<organism evidence="7 8">
    <name type="scientific">Thalassotalea eurytherma</name>
    <dbReference type="NCBI Taxonomy" id="1144278"/>
    <lineage>
        <taxon>Bacteria</taxon>
        <taxon>Pseudomonadati</taxon>
        <taxon>Pseudomonadota</taxon>
        <taxon>Gammaproteobacteria</taxon>
        <taxon>Alteromonadales</taxon>
        <taxon>Colwelliaceae</taxon>
        <taxon>Thalassotalea</taxon>
    </lineage>
</organism>
<dbReference type="PANTHER" id="PTHR10695">
    <property type="entry name" value="DEPHOSPHO-COA KINASE-RELATED"/>
    <property type="match status" value="1"/>
</dbReference>
<dbReference type="HAMAP" id="MF_00376">
    <property type="entry name" value="Dephospho_CoA_kinase"/>
    <property type="match status" value="1"/>
</dbReference>
<keyword evidence="5" id="KW-0963">Cytoplasm</keyword>
<dbReference type="PANTHER" id="PTHR10695:SF46">
    <property type="entry name" value="BIFUNCTIONAL COENZYME A SYNTHASE-RELATED"/>
    <property type="match status" value="1"/>
</dbReference>
<dbReference type="GO" id="GO:0016301">
    <property type="term" value="F:kinase activity"/>
    <property type="evidence" value="ECO:0007669"/>
    <property type="project" value="UniProtKB-KW"/>
</dbReference>
<dbReference type="Proteomes" id="UP001157133">
    <property type="component" value="Unassembled WGS sequence"/>
</dbReference>
<dbReference type="RefSeq" id="WP_284206959.1">
    <property type="nucleotide sequence ID" value="NZ_BSSU01000005.1"/>
</dbReference>
<dbReference type="Pfam" id="PF01121">
    <property type="entry name" value="CoaE"/>
    <property type="match status" value="1"/>
</dbReference>
<dbReference type="CDD" id="cd02022">
    <property type="entry name" value="DPCK"/>
    <property type="match status" value="1"/>
</dbReference>
<dbReference type="SUPFAM" id="SSF52540">
    <property type="entry name" value="P-loop containing nucleoside triphosphate hydrolases"/>
    <property type="match status" value="1"/>
</dbReference>
<keyword evidence="4 5" id="KW-0173">Coenzyme A biosynthesis</keyword>
<keyword evidence="2 5" id="KW-0547">Nucleotide-binding</keyword>
<feature type="binding site" evidence="5">
    <location>
        <begin position="15"/>
        <end position="20"/>
    </location>
    <ligand>
        <name>ATP</name>
        <dbReference type="ChEBI" id="CHEBI:30616"/>
    </ligand>
</feature>
<comment type="pathway">
    <text evidence="5">Cofactor biosynthesis; coenzyme A biosynthesis; CoA from (R)-pantothenate: step 5/5.</text>
</comment>
<keyword evidence="8" id="KW-1185">Reference proteome</keyword>
<reference evidence="7 8" key="1">
    <citation type="submission" date="2023-03" db="EMBL/GenBank/DDBJ databases">
        <title>Draft genome sequence of Thalassotalea eurytherma JCM 18482T.</title>
        <authorList>
            <person name="Sawabe T."/>
        </authorList>
    </citation>
    <scope>NUCLEOTIDE SEQUENCE [LARGE SCALE GENOMIC DNA]</scope>
    <source>
        <strain evidence="7 8">JCM 18482</strain>
    </source>
</reference>
<protein>
    <recommendedName>
        <fullName evidence="5 6">Dephospho-CoA kinase</fullName>
        <ecNumber evidence="5 6">2.7.1.24</ecNumber>
    </recommendedName>
    <alternativeName>
        <fullName evidence="5">Dephosphocoenzyme A kinase</fullName>
    </alternativeName>
</protein>
<dbReference type="InterPro" id="IPR027417">
    <property type="entry name" value="P-loop_NTPase"/>
</dbReference>
<dbReference type="InterPro" id="IPR001977">
    <property type="entry name" value="Depp_CoAkinase"/>
</dbReference>
<accession>A0ABQ6H479</accession>
<name>A0ABQ6H479_9GAMM</name>
<proteinExistence type="inferred from homology"/>
<evidence type="ECO:0000256" key="2">
    <source>
        <dbReference type="ARBA" id="ARBA00022741"/>
    </source>
</evidence>
<evidence type="ECO:0000313" key="8">
    <source>
        <dbReference type="Proteomes" id="UP001157133"/>
    </source>
</evidence>
<dbReference type="PROSITE" id="PS51219">
    <property type="entry name" value="DPCK"/>
    <property type="match status" value="1"/>
</dbReference>
<comment type="subcellular location">
    <subcellularLocation>
        <location evidence="5">Cytoplasm</location>
    </subcellularLocation>
</comment>